<evidence type="ECO:0008006" key="4">
    <source>
        <dbReference type="Google" id="ProtNLM"/>
    </source>
</evidence>
<comment type="caution">
    <text evidence="2">The sequence shown here is derived from an EMBL/GenBank/DDBJ whole genome shotgun (WGS) entry which is preliminary data.</text>
</comment>
<feature type="region of interest" description="Disordered" evidence="1">
    <location>
        <begin position="1"/>
        <end position="41"/>
    </location>
</feature>
<accession>A0ABM9EQ18</accession>
<dbReference type="InterPro" id="IPR025097">
    <property type="entry name" value="DUF4023"/>
</dbReference>
<keyword evidence="3" id="KW-1185">Reference proteome</keyword>
<evidence type="ECO:0000313" key="3">
    <source>
        <dbReference type="Proteomes" id="UP000838308"/>
    </source>
</evidence>
<gene>
    <name evidence="2" type="ORF">BACCIP111895_01902</name>
</gene>
<dbReference type="Pfam" id="PF13215">
    <property type="entry name" value="DUF4023"/>
    <property type="match status" value="1"/>
</dbReference>
<organism evidence="2 3">
    <name type="scientific">Neobacillus rhizosphaerae</name>
    <dbReference type="NCBI Taxonomy" id="2880965"/>
    <lineage>
        <taxon>Bacteria</taxon>
        <taxon>Bacillati</taxon>
        <taxon>Bacillota</taxon>
        <taxon>Bacilli</taxon>
        <taxon>Bacillales</taxon>
        <taxon>Bacillaceae</taxon>
        <taxon>Neobacillus</taxon>
    </lineage>
</organism>
<feature type="compositionally biased region" description="Basic and acidic residues" evidence="1">
    <location>
        <begin position="1"/>
        <end position="24"/>
    </location>
</feature>
<protein>
    <recommendedName>
        <fullName evidence="4">DUF4023 domain-containing protein</fullName>
    </recommendedName>
</protein>
<name>A0ABM9EQ18_9BACI</name>
<proteinExistence type="predicted"/>
<dbReference type="Proteomes" id="UP000838308">
    <property type="component" value="Unassembled WGS sequence"/>
</dbReference>
<evidence type="ECO:0000256" key="1">
    <source>
        <dbReference type="SAM" id="MobiDB-lite"/>
    </source>
</evidence>
<sequence length="41" mass="4779">MDNKDTHAFVEKLQEDQEKAEKNKERHGKGNPSGKLPNHRH</sequence>
<dbReference type="RefSeq" id="WP_248735034.1">
    <property type="nucleotide sequence ID" value="NZ_CALBWS010000009.1"/>
</dbReference>
<evidence type="ECO:0000313" key="2">
    <source>
        <dbReference type="EMBL" id="CAH2714726.1"/>
    </source>
</evidence>
<reference evidence="2" key="1">
    <citation type="submission" date="2022-04" db="EMBL/GenBank/DDBJ databases">
        <authorList>
            <person name="Criscuolo A."/>
        </authorList>
    </citation>
    <scope>NUCLEOTIDE SEQUENCE</scope>
    <source>
        <strain evidence="2">CIP111895</strain>
    </source>
</reference>
<dbReference type="EMBL" id="CALBWS010000009">
    <property type="protein sequence ID" value="CAH2714726.1"/>
    <property type="molecule type" value="Genomic_DNA"/>
</dbReference>